<dbReference type="Gene3D" id="3.20.20.210">
    <property type="match status" value="1"/>
</dbReference>
<evidence type="ECO:0000313" key="2">
    <source>
        <dbReference type="EMBL" id="WUQ83416.1"/>
    </source>
</evidence>
<feature type="domain" description="Cobalamin-independent methionine synthase MetE C-terminal/archaeal" evidence="1">
    <location>
        <begin position="119"/>
        <end position="316"/>
    </location>
</feature>
<proteinExistence type="predicted"/>
<dbReference type="Proteomes" id="UP001432222">
    <property type="component" value="Chromosome"/>
</dbReference>
<sequence length="350" mass="37927">MSIPSEPIGSLPRTVDVLNALKGGDDAALAKAVDLAVRQTVEEFEVTGSPVVTDGEQGKPSTWAYPFAGADNLAPDGVVIPYADGHTRQLPRLTAGPFRYRTYADQYVRAALKHTTVPVKQAVASPSMLSLLYPADGIDGYPRQAFLDDLVDEAEKDIRGCFKAGAHTVQLGFEEGRLSLKLDPSKALLRDFVALNNRLLERFSGQERAKIGIHTCPGADQDSSHSLDVDYAELLPDLFRLKAGAFYLQLASEQDPDRVLRVVADHLPPTARVFVGVTDPLDPRVESAEEVRDRVLNAARHLPVDRLGTCDDAGFADFADDVSTSRHVAFAKIRARIDGTALAAKELGVE</sequence>
<dbReference type="GO" id="GO:0032259">
    <property type="term" value="P:methylation"/>
    <property type="evidence" value="ECO:0007669"/>
    <property type="project" value="UniProtKB-KW"/>
</dbReference>
<accession>A0ABZ1TZS7</accession>
<name>A0ABZ1TZS7_9ACTN</name>
<evidence type="ECO:0000313" key="3">
    <source>
        <dbReference type="Proteomes" id="UP001432222"/>
    </source>
</evidence>
<dbReference type="Pfam" id="PF01717">
    <property type="entry name" value="Meth_synt_2"/>
    <property type="match status" value="1"/>
</dbReference>
<reference evidence="2" key="1">
    <citation type="submission" date="2022-10" db="EMBL/GenBank/DDBJ databases">
        <title>The complete genomes of actinobacterial strains from the NBC collection.</title>
        <authorList>
            <person name="Joergensen T.S."/>
            <person name="Alvarez Arevalo M."/>
            <person name="Sterndorff E.B."/>
            <person name="Faurdal D."/>
            <person name="Vuksanovic O."/>
            <person name="Mourched A.-S."/>
            <person name="Charusanti P."/>
            <person name="Shaw S."/>
            <person name="Blin K."/>
            <person name="Weber T."/>
        </authorList>
    </citation>
    <scope>NUCLEOTIDE SEQUENCE</scope>
    <source>
        <strain evidence="2">NBC_00222</strain>
    </source>
</reference>
<evidence type="ECO:0000259" key="1">
    <source>
        <dbReference type="Pfam" id="PF01717"/>
    </source>
</evidence>
<keyword evidence="2" id="KW-0489">Methyltransferase</keyword>
<dbReference type="GO" id="GO:0008168">
    <property type="term" value="F:methyltransferase activity"/>
    <property type="evidence" value="ECO:0007669"/>
    <property type="project" value="UniProtKB-KW"/>
</dbReference>
<dbReference type="InterPro" id="IPR038071">
    <property type="entry name" value="UROD/MetE-like_sf"/>
</dbReference>
<organism evidence="2 3">
    <name type="scientific">Kitasatospora purpeofusca</name>
    <dbReference type="NCBI Taxonomy" id="67352"/>
    <lineage>
        <taxon>Bacteria</taxon>
        <taxon>Bacillati</taxon>
        <taxon>Actinomycetota</taxon>
        <taxon>Actinomycetes</taxon>
        <taxon>Kitasatosporales</taxon>
        <taxon>Streptomycetaceae</taxon>
        <taxon>Kitasatospora</taxon>
    </lineage>
</organism>
<dbReference type="EMBL" id="CP108110">
    <property type="protein sequence ID" value="WUQ83416.1"/>
    <property type="molecule type" value="Genomic_DNA"/>
</dbReference>
<dbReference type="RefSeq" id="WP_328954443.1">
    <property type="nucleotide sequence ID" value="NZ_CP108110.1"/>
</dbReference>
<protein>
    <submittedName>
        <fullName evidence="2">5-methyltetrahydropteroyltriglutamate--homocysteine methyltransferase</fullName>
    </submittedName>
</protein>
<gene>
    <name evidence="2" type="ORF">OHA16_10790</name>
</gene>
<keyword evidence="3" id="KW-1185">Reference proteome</keyword>
<dbReference type="SUPFAM" id="SSF51726">
    <property type="entry name" value="UROD/MetE-like"/>
    <property type="match status" value="1"/>
</dbReference>
<dbReference type="InterPro" id="IPR002629">
    <property type="entry name" value="Met_Synth_C/arc"/>
</dbReference>
<keyword evidence="2" id="KW-0808">Transferase</keyword>